<organism evidence="1 2">
    <name type="scientific">Aquirufa novilacunae</name>
    <dbReference type="NCBI Taxonomy" id="3139305"/>
    <lineage>
        <taxon>Bacteria</taxon>
        <taxon>Pseudomonadati</taxon>
        <taxon>Bacteroidota</taxon>
        <taxon>Cytophagia</taxon>
        <taxon>Cytophagales</taxon>
        <taxon>Flectobacillaceae</taxon>
        <taxon>Aquirufa</taxon>
    </lineage>
</organism>
<evidence type="ECO:0000313" key="1">
    <source>
        <dbReference type="EMBL" id="MFL0206367.1"/>
    </source>
</evidence>
<accession>A0ABW8SVD1</accession>
<evidence type="ECO:0000313" key="2">
    <source>
        <dbReference type="Proteomes" id="UP001623559"/>
    </source>
</evidence>
<proteinExistence type="predicted"/>
<protein>
    <submittedName>
        <fullName evidence="1">Uncharacterized protein</fullName>
    </submittedName>
</protein>
<dbReference type="Proteomes" id="UP001623559">
    <property type="component" value="Unassembled WGS sequence"/>
</dbReference>
<comment type="caution">
    <text evidence="1">The sequence shown here is derived from an EMBL/GenBank/DDBJ whole genome shotgun (WGS) entry which is preliminary data.</text>
</comment>
<reference evidence="1 2" key="1">
    <citation type="submission" date="2024-07" db="EMBL/GenBank/DDBJ databases">
        <authorList>
            <person name="Pitt A."/>
            <person name="Hahn M.W."/>
        </authorList>
    </citation>
    <scope>NUCLEOTIDE SEQUENCE [LARGE SCALE GENOMIC DNA]</scope>
    <source>
        <strain evidence="1 2">2-AUSEE-184A6</strain>
    </source>
</reference>
<dbReference type="EMBL" id="JBEWZG010000002">
    <property type="protein sequence ID" value="MFL0206367.1"/>
    <property type="molecule type" value="Genomic_DNA"/>
</dbReference>
<sequence>MRILYPFLFILAFNLMSCLPFKSLNSTTFIKANDVFILGNNVHGKFYINVTNTSNVELQIWQYPIDGGRHSPINLKPSSSVKVNVDKNTSLRIENNNNEEVSLKLKVKGDTGLSMGYKN</sequence>
<dbReference type="RefSeq" id="WP_406777944.1">
    <property type="nucleotide sequence ID" value="NZ_JBEWZG010000002.1"/>
</dbReference>
<gene>
    <name evidence="1" type="ORF">V7S74_06390</name>
</gene>
<name>A0ABW8SVD1_9BACT</name>